<evidence type="ECO:0000313" key="5">
    <source>
        <dbReference type="Proteomes" id="UP000235703"/>
    </source>
</evidence>
<accession>A0A2N6PET0</accession>
<dbReference type="InterPro" id="IPR000086">
    <property type="entry name" value="NUDIX_hydrolase_dom"/>
</dbReference>
<dbReference type="InterPro" id="IPR015797">
    <property type="entry name" value="NUDIX_hydrolase-like_dom_sf"/>
</dbReference>
<dbReference type="AlphaFoldDB" id="A0A2N6PET0"/>
<dbReference type="CDD" id="cd18877">
    <property type="entry name" value="NUDIX_Hydrolase"/>
    <property type="match status" value="1"/>
</dbReference>
<organism evidence="4 5">
    <name type="scientific">Brevibacterium luteolum</name>
    <dbReference type="NCBI Taxonomy" id="199591"/>
    <lineage>
        <taxon>Bacteria</taxon>
        <taxon>Bacillati</taxon>
        <taxon>Actinomycetota</taxon>
        <taxon>Actinomycetes</taxon>
        <taxon>Micrococcales</taxon>
        <taxon>Brevibacteriaceae</taxon>
        <taxon>Brevibacterium</taxon>
    </lineage>
</organism>
<comment type="caution">
    <text evidence="4">The sequence shown here is derived from an EMBL/GenBank/DDBJ whole genome shotgun (WGS) entry which is preliminary data.</text>
</comment>
<sequence>MPPIDELRARRRSGDGWIETPQGRFWGRFGAAGLLIHDRERGVLLQHRVPWSAHGDTWGIPGGAIDANETPTAGAIRECHEEAGVPALDGSGIKILDTHVVDKDGWSYTTVISEATEHLEAFIADIESLDLRWVPLDEVADYPLHPGFAAAWPQLRAVLDD</sequence>
<dbReference type="Proteomes" id="UP000235703">
    <property type="component" value="Unassembled WGS sequence"/>
</dbReference>
<dbReference type="PANTHER" id="PTHR43046:SF2">
    <property type="entry name" value="8-OXO-DGTP DIPHOSPHATASE-RELATED"/>
    <property type="match status" value="1"/>
</dbReference>
<keyword evidence="2 4" id="KW-0378">Hydrolase</keyword>
<evidence type="ECO:0000313" key="4">
    <source>
        <dbReference type="EMBL" id="PMB97195.1"/>
    </source>
</evidence>
<comment type="cofactor">
    <cofactor evidence="1">
        <name>Mg(2+)</name>
        <dbReference type="ChEBI" id="CHEBI:18420"/>
    </cofactor>
</comment>
<evidence type="ECO:0000259" key="3">
    <source>
        <dbReference type="PROSITE" id="PS51462"/>
    </source>
</evidence>
<gene>
    <name evidence="4" type="ORF">CJ198_12880</name>
</gene>
<dbReference type="GO" id="GO:0016787">
    <property type="term" value="F:hydrolase activity"/>
    <property type="evidence" value="ECO:0007669"/>
    <property type="project" value="UniProtKB-KW"/>
</dbReference>
<feature type="domain" description="Nudix hydrolase" evidence="3">
    <location>
        <begin position="27"/>
        <end position="157"/>
    </location>
</feature>
<dbReference type="SUPFAM" id="SSF55811">
    <property type="entry name" value="Nudix"/>
    <property type="match status" value="1"/>
</dbReference>
<proteinExistence type="predicted"/>
<dbReference type="Pfam" id="PF00293">
    <property type="entry name" value="NUDIX"/>
    <property type="match status" value="1"/>
</dbReference>
<dbReference type="OrthoDB" id="3404294at2"/>
<evidence type="ECO:0000256" key="2">
    <source>
        <dbReference type="ARBA" id="ARBA00022801"/>
    </source>
</evidence>
<reference evidence="4 5" key="1">
    <citation type="submission" date="2017-09" db="EMBL/GenBank/DDBJ databases">
        <title>Bacterial strain isolated from the female urinary microbiota.</title>
        <authorList>
            <person name="Thomas-White K."/>
            <person name="Kumar N."/>
            <person name="Forster S."/>
            <person name="Putonti C."/>
            <person name="Lawley T."/>
            <person name="Wolfe A.J."/>
        </authorList>
    </citation>
    <scope>NUCLEOTIDE SEQUENCE [LARGE SCALE GENOMIC DNA]</scope>
    <source>
        <strain evidence="4 5">UMB0680</strain>
    </source>
</reference>
<name>A0A2N6PET0_9MICO</name>
<evidence type="ECO:0000256" key="1">
    <source>
        <dbReference type="ARBA" id="ARBA00001946"/>
    </source>
</evidence>
<dbReference type="Gene3D" id="3.90.79.10">
    <property type="entry name" value="Nucleoside Triphosphate Pyrophosphohydrolase"/>
    <property type="match status" value="1"/>
</dbReference>
<dbReference type="EMBL" id="PNFZ01000009">
    <property type="protein sequence ID" value="PMB97195.1"/>
    <property type="molecule type" value="Genomic_DNA"/>
</dbReference>
<keyword evidence="5" id="KW-1185">Reference proteome</keyword>
<dbReference type="PANTHER" id="PTHR43046">
    <property type="entry name" value="GDP-MANNOSE MANNOSYL HYDROLASE"/>
    <property type="match status" value="1"/>
</dbReference>
<dbReference type="PROSITE" id="PS51462">
    <property type="entry name" value="NUDIX"/>
    <property type="match status" value="1"/>
</dbReference>
<protein>
    <submittedName>
        <fullName evidence="4">NUDIX hydrolase</fullName>
    </submittedName>
</protein>